<organism evidence="2 3">
    <name type="scientific">Eisenbergiella tayi</name>
    <dbReference type="NCBI Taxonomy" id="1432052"/>
    <lineage>
        <taxon>Bacteria</taxon>
        <taxon>Bacillati</taxon>
        <taxon>Bacillota</taxon>
        <taxon>Clostridia</taxon>
        <taxon>Lachnospirales</taxon>
        <taxon>Lachnospiraceae</taxon>
        <taxon>Eisenbergiella</taxon>
    </lineage>
</organism>
<dbReference type="InterPro" id="IPR029787">
    <property type="entry name" value="Nucleotide_cyclase"/>
</dbReference>
<evidence type="ECO:0000256" key="1">
    <source>
        <dbReference type="SAM" id="Phobius"/>
    </source>
</evidence>
<feature type="transmembrane region" description="Helical" evidence="1">
    <location>
        <begin position="250"/>
        <end position="274"/>
    </location>
</feature>
<dbReference type="SUPFAM" id="SSF55073">
    <property type="entry name" value="Nucleotide cyclase"/>
    <property type="match status" value="1"/>
</dbReference>
<keyword evidence="1" id="KW-1133">Transmembrane helix</keyword>
<evidence type="ECO:0008006" key="4">
    <source>
        <dbReference type="Google" id="ProtNLM"/>
    </source>
</evidence>
<gene>
    <name evidence="2" type="ORF">BEI59_29215</name>
</gene>
<reference evidence="2 3" key="1">
    <citation type="submission" date="2016-08" db="EMBL/GenBank/DDBJ databases">
        <authorList>
            <person name="Seilhamer J.J."/>
        </authorList>
    </citation>
    <scope>NUCLEOTIDE SEQUENCE [LARGE SCALE GENOMIC DNA]</scope>
    <source>
        <strain evidence="2 3">NML150140-1</strain>
    </source>
</reference>
<dbReference type="Gene3D" id="3.30.70.270">
    <property type="match status" value="1"/>
</dbReference>
<protein>
    <recommendedName>
        <fullName evidence="4">GGDEF domain-containing protein</fullName>
    </recommendedName>
</protein>
<proteinExistence type="predicted"/>
<keyword evidence="1" id="KW-0812">Transmembrane</keyword>
<dbReference type="RefSeq" id="WP_069432165.1">
    <property type="nucleotide sequence ID" value="NZ_MEHA01000031.1"/>
</dbReference>
<accession>A0A1E3U9D5</accession>
<evidence type="ECO:0000313" key="3">
    <source>
        <dbReference type="Proteomes" id="UP000094271"/>
    </source>
</evidence>
<dbReference type="AlphaFoldDB" id="A0A1E3U9D5"/>
<keyword evidence="1" id="KW-0472">Membrane</keyword>
<sequence>MKYKIKQGMIFGILFLILAGAMLILAEAFKNAITAERMAAARTVEAGFNRGLDETFGNLNHAVKLSYAIDFEDTGSLTLFHKKVQELMEENEHISYVAYFKEDTLDYLYPADKFRSLIGKNMADFTYSITLAKVVKTPVVEGPADLLDENGDVFLFMQPLYNGTYFIGEIVVAMDSNYVLSSLGLDELENGNYDYELWRVDFLGHSKTVIATSDTTVDYSDAVKHEFSLPATWNISILPKGGWITPSEHVFINTVFLSLGLVLLGILILLYRILRMQKKLQIAKYTNADSGLFTMEGFLLFTNNRLTKNPDSHLCILELQLGNFRRFTKNMDREELVTYLIQLRQNITDCFPDDTVAARINDDSFILAIFMDGQQLERSIEDFILQLYWKRKIDDQKIFITPRCRTVTYPKDGRDALSLVKAVIRQFETKPEKDTRK</sequence>
<dbReference type="EMBL" id="MEHA01000031">
    <property type="protein sequence ID" value="ODR44066.1"/>
    <property type="molecule type" value="Genomic_DNA"/>
</dbReference>
<comment type="caution">
    <text evidence="2">The sequence shown here is derived from an EMBL/GenBank/DDBJ whole genome shotgun (WGS) entry which is preliminary data.</text>
</comment>
<dbReference type="OrthoDB" id="9762141at2"/>
<dbReference type="InterPro" id="IPR043128">
    <property type="entry name" value="Rev_trsase/Diguanyl_cyclase"/>
</dbReference>
<dbReference type="Proteomes" id="UP000094271">
    <property type="component" value="Unassembled WGS sequence"/>
</dbReference>
<name>A0A1E3U9D5_9FIRM</name>
<evidence type="ECO:0000313" key="2">
    <source>
        <dbReference type="EMBL" id="ODR44066.1"/>
    </source>
</evidence>